<sequence>MAANTFAPPPPLLRLKFSNPSAKIKPYVCATLSKPTAEISIKPAVATREKQLQILPRAPQLRVSPDSLQYPAGFLGAVPDRAGGGCEGDGVLNAMEYLTNILASRVYDVAIESPLQLASKLSERLGVKMWLKREDLQPVFTKLNGESVGFWWSGGGVVAAVTVVMLVVVCGGRSPPPAATSGSRKRGLTARCGFGVLYGDGGFGVSWVFSFKLRGAYNMMAKLPREQLERGVICSSAGNHAQGVALAAKKLGCSAVIVMPVTTPEIKWKSVERLGATVVLVGDAYDDAQKYAKNRGQEEGRTFVPPFDHPDIIMGQGTVGMEIARQINGPIHAIFVPVGGGGLIAGIAAYVKRVSPEVKVIGVEPSDANAMALSLHHGQRVMLDQVGGFADGVAVKEVGVETFRLCTELIDGVVLVSRDAICASIKENFYGIAIRPAMLYGTECWPIKKQQVNKMSVAEMRMLRRMCGKTRRDRIRNETVREMVGAAPIEKKLRENRLRWFGHIYRRPKDAVVKRADRIALDSNATGRGRPKLTLDAVVHKDMSIIADLGLDRYVLTSLFSTDITASMQLDQPLLTVDDETRPASPPVTYLPPAMILPPRATICSTTMAKRSTPTTTPISLSLSFQCVRDMFEEKRNILEPAGALALAGAEAYCKYYGLQDENVVVITSGANMNFDRLRLVTELADVGRQREAVLATYLPEEPGSFKQFCELVEPMNITEFKYRYNADKNPAQVLYSVGLHTVSELGAMVDRLESSQLRTINLTSNDLVKDHLRHLVTFLQ</sequence>
<comment type="caution">
    <text evidence="1">The sequence shown here is derived from an EMBL/GenBank/DDBJ whole genome shotgun (WGS) entry which is preliminary data.</text>
</comment>
<evidence type="ECO:0000313" key="2">
    <source>
        <dbReference type="Proteomes" id="UP001062846"/>
    </source>
</evidence>
<keyword evidence="2" id="KW-1185">Reference proteome</keyword>
<dbReference type="EMBL" id="CM046391">
    <property type="protein sequence ID" value="KAI8559846.1"/>
    <property type="molecule type" value="Genomic_DNA"/>
</dbReference>
<accession>A0ACC0P3V1</accession>
<reference evidence="1" key="1">
    <citation type="submission" date="2022-02" db="EMBL/GenBank/DDBJ databases">
        <title>Plant Genome Project.</title>
        <authorList>
            <person name="Zhang R.-G."/>
        </authorList>
    </citation>
    <scope>NUCLEOTIDE SEQUENCE</scope>
    <source>
        <strain evidence="1">AT1</strain>
    </source>
</reference>
<organism evidence="1 2">
    <name type="scientific">Rhododendron molle</name>
    <name type="common">Chinese azalea</name>
    <name type="synonym">Azalea mollis</name>
    <dbReference type="NCBI Taxonomy" id="49168"/>
    <lineage>
        <taxon>Eukaryota</taxon>
        <taxon>Viridiplantae</taxon>
        <taxon>Streptophyta</taxon>
        <taxon>Embryophyta</taxon>
        <taxon>Tracheophyta</taxon>
        <taxon>Spermatophyta</taxon>
        <taxon>Magnoliopsida</taxon>
        <taxon>eudicotyledons</taxon>
        <taxon>Gunneridae</taxon>
        <taxon>Pentapetalae</taxon>
        <taxon>asterids</taxon>
        <taxon>Ericales</taxon>
        <taxon>Ericaceae</taxon>
        <taxon>Ericoideae</taxon>
        <taxon>Rhodoreae</taxon>
        <taxon>Rhododendron</taxon>
    </lineage>
</organism>
<dbReference type="Proteomes" id="UP001062846">
    <property type="component" value="Chromosome 4"/>
</dbReference>
<gene>
    <name evidence="1" type="ORF">RHMOL_Rhmol04G0206800</name>
</gene>
<name>A0ACC0P3V1_RHOML</name>
<protein>
    <submittedName>
        <fullName evidence="1">Uncharacterized protein</fullName>
    </submittedName>
</protein>
<proteinExistence type="predicted"/>
<evidence type="ECO:0000313" key="1">
    <source>
        <dbReference type="EMBL" id="KAI8559846.1"/>
    </source>
</evidence>